<dbReference type="Pfam" id="PF07508">
    <property type="entry name" value="Recombinase"/>
    <property type="match status" value="1"/>
</dbReference>
<dbReference type="PROSITE" id="PS00397">
    <property type="entry name" value="RECOMBINASES_1"/>
    <property type="match status" value="1"/>
</dbReference>
<dbReference type="InterPro" id="IPR025827">
    <property type="entry name" value="Zn_ribbon_recom_dom"/>
</dbReference>
<dbReference type="EMBL" id="FNQG01000015">
    <property type="protein sequence ID" value="SEA32242.1"/>
    <property type="molecule type" value="Genomic_DNA"/>
</dbReference>
<proteinExistence type="predicted"/>
<dbReference type="Pfam" id="PF13408">
    <property type="entry name" value="Zn_ribbon_recom"/>
    <property type="match status" value="1"/>
</dbReference>
<keyword evidence="1" id="KW-0229">DNA integration</keyword>
<reference evidence="8 10" key="1">
    <citation type="submission" date="2016-10" db="EMBL/GenBank/DDBJ databases">
        <authorList>
            <person name="de Groot N.N."/>
        </authorList>
    </citation>
    <scope>NUCLEOTIDE SEQUENCE [LARGE SCALE GENOMIC DNA]</scope>
    <source>
        <strain evidence="8 10">DSM 2872</strain>
    </source>
</reference>
<dbReference type="Gene3D" id="3.40.50.1390">
    <property type="entry name" value="Resolvase, N-terminal catalytic domain"/>
    <property type="match status" value="1"/>
</dbReference>
<keyword evidence="3" id="KW-0233">DNA recombination</keyword>
<accession>A0A1H3Y0U8</accession>
<dbReference type="GO" id="GO:0015074">
    <property type="term" value="P:DNA integration"/>
    <property type="evidence" value="ECO:0007669"/>
    <property type="project" value="UniProtKB-KW"/>
</dbReference>
<dbReference type="GO" id="GO:0000150">
    <property type="term" value="F:DNA strand exchange activity"/>
    <property type="evidence" value="ECO:0007669"/>
    <property type="project" value="InterPro"/>
</dbReference>
<dbReference type="SUPFAM" id="SSF53041">
    <property type="entry name" value="Resolvase-like"/>
    <property type="match status" value="1"/>
</dbReference>
<keyword evidence="2" id="KW-0238">DNA-binding</keyword>
<dbReference type="SMART" id="SM00857">
    <property type="entry name" value="Resolvase"/>
    <property type="match status" value="1"/>
</dbReference>
<protein>
    <submittedName>
        <fullName evidence="8">Site-specific DNA recombinase</fullName>
    </submittedName>
</protein>
<sequence>MKRAALYIRVSTDEQARHGYSLDEQRHTLEDYAARNGYTIVDIYADEGATARKALKNRHELQRLLADVRAGLIDCILFIKLDRWFRNIRDFYTVQDILDQHGVKWIATQEDYNTTTSAGRLNLNIRLSIAQNESDQTGERIRFIFDGKRRRHEAIAGHVTFGYRVEDKHYVIDEPQAAIVRAAFLYYATCQSIYATHKHINETYDQAFKVESIRYMLSNERYIGRFWGIDDYAPAVIDFDLWEKVQKIRAIGRRAEVPRVPKEPYLFSGLLFCPVCGRRLAGLHPKNKKYYRCNYSAREHVCTFSTSVFEPTVERYLLDNIEERVSRYTAYMEVLHNHTDQKAVHRRITTAQSRLDRLKDLYVTGCIDRASYDKDFKVYQAELTKAKMESRPRVQRIPTGLNNILQRGIQAIYSDLSMAGKKTFWKSIIHRLEITRWTKGVHAQLEFNIIFL</sequence>
<dbReference type="InterPro" id="IPR038109">
    <property type="entry name" value="DNA_bind_recomb_sf"/>
</dbReference>
<dbReference type="InterPro" id="IPR036162">
    <property type="entry name" value="Resolvase-like_N_sf"/>
</dbReference>
<dbReference type="PANTHER" id="PTHR30461:SF23">
    <property type="entry name" value="DNA RECOMBINASE-RELATED"/>
    <property type="match status" value="1"/>
</dbReference>
<feature type="domain" description="Resolvase/invertase-type recombinase catalytic" evidence="6">
    <location>
        <begin position="3"/>
        <end position="152"/>
    </location>
</feature>
<dbReference type="InterPro" id="IPR011109">
    <property type="entry name" value="DNA_bind_recombinase_dom"/>
</dbReference>
<evidence type="ECO:0000313" key="8">
    <source>
        <dbReference type="EMBL" id="SEA05345.1"/>
    </source>
</evidence>
<organism evidence="8 10">
    <name type="scientific">Selenomonas ruminantium</name>
    <dbReference type="NCBI Taxonomy" id="971"/>
    <lineage>
        <taxon>Bacteria</taxon>
        <taxon>Bacillati</taxon>
        <taxon>Bacillota</taxon>
        <taxon>Negativicutes</taxon>
        <taxon>Selenomonadales</taxon>
        <taxon>Selenomonadaceae</taxon>
        <taxon>Selenomonas</taxon>
    </lineage>
</organism>
<dbReference type="RefSeq" id="WP_074672120.1">
    <property type="nucleotide sequence ID" value="NZ_FNQG01000015.1"/>
</dbReference>
<evidence type="ECO:0000256" key="4">
    <source>
        <dbReference type="PIRSR" id="PIRSR606118-50"/>
    </source>
</evidence>
<dbReference type="Gene3D" id="3.90.1750.20">
    <property type="entry name" value="Putative Large Serine Recombinase, Chain B, Domain 2"/>
    <property type="match status" value="1"/>
</dbReference>
<dbReference type="Pfam" id="PF00239">
    <property type="entry name" value="Resolvase"/>
    <property type="match status" value="1"/>
</dbReference>
<dbReference type="EMBL" id="FNQG01000007">
    <property type="protein sequence ID" value="SEA05345.1"/>
    <property type="molecule type" value="Genomic_DNA"/>
</dbReference>
<evidence type="ECO:0000256" key="1">
    <source>
        <dbReference type="ARBA" id="ARBA00022908"/>
    </source>
</evidence>
<dbReference type="InterPro" id="IPR050639">
    <property type="entry name" value="SSR_resolvase"/>
</dbReference>
<evidence type="ECO:0000313" key="9">
    <source>
        <dbReference type="EMBL" id="SEA32242.1"/>
    </source>
</evidence>
<evidence type="ECO:0000259" key="6">
    <source>
        <dbReference type="PROSITE" id="PS51736"/>
    </source>
</evidence>
<dbReference type="GO" id="GO:0003677">
    <property type="term" value="F:DNA binding"/>
    <property type="evidence" value="ECO:0007669"/>
    <property type="project" value="UniProtKB-KW"/>
</dbReference>
<evidence type="ECO:0000259" key="7">
    <source>
        <dbReference type="PROSITE" id="PS51737"/>
    </source>
</evidence>
<gene>
    <name evidence="8" type="ORF">SAMN05660648_01739</name>
    <name evidence="9" type="ORF">SAMN05660648_02769</name>
</gene>
<evidence type="ECO:0000256" key="5">
    <source>
        <dbReference type="PROSITE-ProRule" id="PRU10137"/>
    </source>
</evidence>
<dbReference type="PROSITE" id="PS51736">
    <property type="entry name" value="RECOMBINASES_3"/>
    <property type="match status" value="1"/>
</dbReference>
<dbReference type="AlphaFoldDB" id="A0A1H3Y0U8"/>
<dbReference type="InterPro" id="IPR006119">
    <property type="entry name" value="Resolv_N"/>
</dbReference>
<feature type="domain" description="Recombinase" evidence="7">
    <location>
        <begin position="160"/>
        <end position="255"/>
    </location>
</feature>
<dbReference type="InterPro" id="IPR006118">
    <property type="entry name" value="Recombinase_CS"/>
</dbReference>
<dbReference type="Proteomes" id="UP000183469">
    <property type="component" value="Unassembled WGS sequence"/>
</dbReference>
<evidence type="ECO:0000256" key="3">
    <source>
        <dbReference type="ARBA" id="ARBA00023172"/>
    </source>
</evidence>
<evidence type="ECO:0000313" key="10">
    <source>
        <dbReference type="Proteomes" id="UP000183469"/>
    </source>
</evidence>
<evidence type="ECO:0000256" key="2">
    <source>
        <dbReference type="ARBA" id="ARBA00023125"/>
    </source>
</evidence>
<name>A0A1H3Y0U8_SELRU</name>
<feature type="active site" description="O-(5'-phospho-DNA)-serine intermediate" evidence="4 5">
    <location>
        <position position="11"/>
    </location>
</feature>
<dbReference type="PROSITE" id="PS51737">
    <property type="entry name" value="RECOMBINASE_DNA_BIND"/>
    <property type="match status" value="1"/>
</dbReference>
<dbReference type="CDD" id="cd00338">
    <property type="entry name" value="Ser_Recombinase"/>
    <property type="match status" value="1"/>
</dbReference>
<dbReference type="PANTHER" id="PTHR30461">
    <property type="entry name" value="DNA-INVERTASE FROM LAMBDOID PROPHAGE"/>
    <property type="match status" value="1"/>
</dbReference>